<dbReference type="RefSeq" id="WP_262572404.1">
    <property type="nucleotide sequence ID" value="NZ_JAOQKJ010000001.1"/>
</dbReference>
<protein>
    <recommendedName>
        <fullName evidence="4">Dolichyl-phosphate-mannose-protein mannosyltransferase</fullName>
    </recommendedName>
</protein>
<keyword evidence="1" id="KW-0812">Transmembrane</keyword>
<feature type="transmembrane region" description="Helical" evidence="1">
    <location>
        <begin position="289"/>
        <end position="319"/>
    </location>
</feature>
<feature type="transmembrane region" description="Helical" evidence="1">
    <location>
        <begin position="228"/>
        <end position="250"/>
    </location>
</feature>
<feature type="transmembrane region" description="Helical" evidence="1">
    <location>
        <begin position="394"/>
        <end position="412"/>
    </location>
</feature>
<feature type="transmembrane region" description="Helical" evidence="1">
    <location>
        <begin position="335"/>
        <end position="357"/>
    </location>
</feature>
<reference evidence="2 3" key="1">
    <citation type="journal article" date="2021" name="ISME Commun">
        <title>Automated analysis of genomic sequences facilitates high-throughput and comprehensive description of bacteria.</title>
        <authorList>
            <person name="Hitch T.C.A."/>
        </authorList>
    </citation>
    <scope>NUCLEOTIDE SEQUENCE [LARGE SCALE GENOMIC DNA]</scope>
    <source>
        <strain evidence="2 3">Sanger_18</strain>
    </source>
</reference>
<sequence length="530" mass="62252">MKQKWIHKSIICGLFMIYLIVGIFLYKDYGISTDERDERESTFVNIKYALDTLGVDALDGANGDLEKYDYRYYGIAMQVVPSVLEWMKGFPGGEAYHIRHLWTFLVCFAGYICFYRTCRKTLESVGLSLLGTAMVALYPRFFAEQFYNIKDMIFVAMVMISMYATVMVIESDYAVTWIIFFSIISALTTNVRIVGFLFPMLLVGYIIVEMIYQKMKRQTGWKSRKKRLRAFAILAAGFIFTYIICMPILWKHPIREVIKVFTKFSDYDQWNGIIVFMGQLLNKDQLPWYYIPVWVLISVPVWYHILFLLIVVTGIVCVVKKKCVVDMDIVFRHKYFIWAGLSALLPWLATVILHSTLYNGWRHFYFILPLFVYMIVYGMRYFLTKCIINKVWKVVIVFACIAGMVIQTGWIIRNHPYEMVYLNAACRKWGAEFDRDYWNLINMDLCRYILENDDSEKITVCTAGNIFMNFMTDEEKQRIQLVDISENPKYYIETYHGLLGNDVAVNGYQDYHDIEIDGYKIGTIFIRQSD</sequence>
<evidence type="ECO:0000313" key="3">
    <source>
        <dbReference type="Proteomes" id="UP001652432"/>
    </source>
</evidence>
<feature type="transmembrane region" description="Helical" evidence="1">
    <location>
        <begin position="101"/>
        <end position="118"/>
    </location>
</feature>
<evidence type="ECO:0000256" key="1">
    <source>
        <dbReference type="SAM" id="Phobius"/>
    </source>
</evidence>
<keyword evidence="3" id="KW-1185">Reference proteome</keyword>
<evidence type="ECO:0000313" key="2">
    <source>
        <dbReference type="EMBL" id="MCU6743048.1"/>
    </source>
</evidence>
<dbReference type="Proteomes" id="UP001652432">
    <property type="component" value="Unassembled WGS sequence"/>
</dbReference>
<evidence type="ECO:0008006" key="4">
    <source>
        <dbReference type="Google" id="ProtNLM"/>
    </source>
</evidence>
<proteinExistence type="predicted"/>
<dbReference type="EMBL" id="JAOQKJ010000001">
    <property type="protein sequence ID" value="MCU6743048.1"/>
    <property type="molecule type" value="Genomic_DNA"/>
</dbReference>
<accession>A0ABT2SYI4</accession>
<keyword evidence="1" id="KW-0472">Membrane</keyword>
<keyword evidence="1" id="KW-1133">Transmembrane helix</keyword>
<feature type="transmembrane region" description="Helical" evidence="1">
    <location>
        <begin position="6"/>
        <end position="26"/>
    </location>
</feature>
<feature type="transmembrane region" description="Helical" evidence="1">
    <location>
        <begin position="175"/>
        <end position="208"/>
    </location>
</feature>
<organism evidence="2 3">
    <name type="scientific">Suilimivivens aceti</name>
    <dbReference type="NCBI Taxonomy" id="2981774"/>
    <lineage>
        <taxon>Bacteria</taxon>
        <taxon>Bacillati</taxon>
        <taxon>Bacillota</taxon>
        <taxon>Clostridia</taxon>
        <taxon>Lachnospirales</taxon>
        <taxon>Lachnospiraceae</taxon>
        <taxon>Suilimivivens</taxon>
    </lineage>
</organism>
<feature type="transmembrane region" description="Helical" evidence="1">
    <location>
        <begin position="152"/>
        <end position="169"/>
    </location>
</feature>
<feature type="transmembrane region" description="Helical" evidence="1">
    <location>
        <begin position="363"/>
        <end position="382"/>
    </location>
</feature>
<comment type="caution">
    <text evidence="2">The sequence shown here is derived from an EMBL/GenBank/DDBJ whole genome shotgun (WGS) entry which is preliminary data.</text>
</comment>
<gene>
    <name evidence="2" type="ORF">OCV77_00770</name>
</gene>
<name>A0ABT2SYI4_9FIRM</name>